<evidence type="ECO:0000256" key="6">
    <source>
        <dbReference type="ARBA" id="ARBA00022679"/>
    </source>
</evidence>
<reference evidence="14" key="1">
    <citation type="submission" date="2020-02" db="EMBL/GenBank/DDBJ databases">
        <authorList>
            <person name="Meier V. D."/>
        </authorList>
    </citation>
    <scope>NUCLEOTIDE SEQUENCE</scope>
    <source>
        <strain evidence="14">AVDCRST_MAG79</strain>
    </source>
</reference>
<comment type="subcellular location">
    <subcellularLocation>
        <location evidence="2">Cell membrane</location>
        <topology evidence="2">Multi-pass membrane protein</topology>
    </subcellularLocation>
</comment>
<dbReference type="Gene3D" id="1.10.287.130">
    <property type="match status" value="1"/>
</dbReference>
<dbReference type="SUPFAM" id="SSF55874">
    <property type="entry name" value="ATPase domain of HSP90 chaperone/DNA topoisomerase II/histidine kinase"/>
    <property type="match status" value="1"/>
</dbReference>
<feature type="domain" description="Histidine kinase" evidence="12">
    <location>
        <begin position="222"/>
        <end position="413"/>
    </location>
</feature>
<dbReference type="GO" id="GO:0000155">
    <property type="term" value="F:phosphorelay sensor kinase activity"/>
    <property type="evidence" value="ECO:0007669"/>
    <property type="project" value="InterPro"/>
</dbReference>
<keyword evidence="9" id="KW-0418">Kinase</keyword>
<dbReference type="InterPro" id="IPR050980">
    <property type="entry name" value="2C_sensor_his_kinase"/>
</dbReference>
<keyword evidence="4" id="KW-1003">Cell membrane</keyword>
<dbReference type="EC" id="2.7.13.3" evidence="3"/>
<evidence type="ECO:0000313" key="14">
    <source>
        <dbReference type="EMBL" id="CAA9554178.1"/>
    </source>
</evidence>
<evidence type="ECO:0000256" key="1">
    <source>
        <dbReference type="ARBA" id="ARBA00000085"/>
    </source>
</evidence>
<dbReference type="PANTHER" id="PTHR44936:SF10">
    <property type="entry name" value="SENSOR PROTEIN RSTB"/>
    <property type="match status" value="1"/>
</dbReference>
<keyword evidence="11" id="KW-0472">Membrane</keyword>
<keyword evidence="11" id="KW-1133">Transmembrane helix</keyword>
<evidence type="ECO:0000256" key="10">
    <source>
        <dbReference type="ARBA" id="ARBA00022840"/>
    </source>
</evidence>
<dbReference type="GO" id="GO:0005524">
    <property type="term" value="F:ATP binding"/>
    <property type="evidence" value="ECO:0007669"/>
    <property type="project" value="UniProtKB-KW"/>
</dbReference>
<name>A0A6J4UR85_9ACTN</name>
<dbReference type="PROSITE" id="PS50109">
    <property type="entry name" value="HIS_KIN"/>
    <property type="match status" value="1"/>
</dbReference>
<dbReference type="GO" id="GO:0005886">
    <property type="term" value="C:plasma membrane"/>
    <property type="evidence" value="ECO:0007669"/>
    <property type="project" value="UniProtKB-SubCell"/>
</dbReference>
<dbReference type="Pfam" id="PF00672">
    <property type="entry name" value="HAMP"/>
    <property type="match status" value="1"/>
</dbReference>
<dbReference type="SMART" id="SM00387">
    <property type="entry name" value="HATPase_c"/>
    <property type="match status" value="1"/>
</dbReference>
<keyword evidence="10" id="KW-0067">ATP-binding</keyword>
<evidence type="ECO:0000256" key="9">
    <source>
        <dbReference type="ARBA" id="ARBA00022777"/>
    </source>
</evidence>
<evidence type="ECO:0000256" key="4">
    <source>
        <dbReference type="ARBA" id="ARBA00022475"/>
    </source>
</evidence>
<proteinExistence type="predicted"/>
<keyword evidence="8" id="KW-0547">Nucleotide-binding</keyword>
<dbReference type="InterPro" id="IPR036097">
    <property type="entry name" value="HisK_dim/P_sf"/>
</dbReference>
<dbReference type="Gene3D" id="3.30.565.10">
    <property type="entry name" value="Histidine kinase-like ATPase, C-terminal domain"/>
    <property type="match status" value="1"/>
</dbReference>
<dbReference type="Pfam" id="PF00512">
    <property type="entry name" value="HisKA"/>
    <property type="match status" value="1"/>
</dbReference>
<evidence type="ECO:0000256" key="8">
    <source>
        <dbReference type="ARBA" id="ARBA00022741"/>
    </source>
</evidence>
<dbReference type="CDD" id="cd00082">
    <property type="entry name" value="HisKA"/>
    <property type="match status" value="1"/>
</dbReference>
<dbReference type="InterPro" id="IPR003661">
    <property type="entry name" value="HisK_dim/P_dom"/>
</dbReference>
<dbReference type="PROSITE" id="PS50885">
    <property type="entry name" value="HAMP"/>
    <property type="match status" value="1"/>
</dbReference>
<keyword evidence="6" id="KW-0808">Transferase</keyword>
<keyword evidence="5" id="KW-0597">Phosphoprotein</keyword>
<dbReference type="InterPro" id="IPR005467">
    <property type="entry name" value="His_kinase_dom"/>
</dbReference>
<protein>
    <recommendedName>
        <fullName evidence="3">histidine kinase</fullName>
        <ecNumber evidence="3">2.7.13.3</ecNumber>
    </recommendedName>
</protein>
<dbReference type="Gene3D" id="6.10.340.10">
    <property type="match status" value="1"/>
</dbReference>
<dbReference type="SMART" id="SM00304">
    <property type="entry name" value="HAMP"/>
    <property type="match status" value="1"/>
</dbReference>
<accession>A0A6J4UR85</accession>
<dbReference type="Pfam" id="PF02518">
    <property type="entry name" value="HATPase_c"/>
    <property type="match status" value="1"/>
</dbReference>
<evidence type="ECO:0000256" key="2">
    <source>
        <dbReference type="ARBA" id="ARBA00004651"/>
    </source>
</evidence>
<evidence type="ECO:0000256" key="7">
    <source>
        <dbReference type="ARBA" id="ARBA00022692"/>
    </source>
</evidence>
<dbReference type="CDD" id="cd06225">
    <property type="entry name" value="HAMP"/>
    <property type="match status" value="1"/>
</dbReference>
<organism evidence="14">
    <name type="scientific">uncultured Thermoleophilia bacterium</name>
    <dbReference type="NCBI Taxonomy" id="1497501"/>
    <lineage>
        <taxon>Bacteria</taxon>
        <taxon>Bacillati</taxon>
        <taxon>Actinomycetota</taxon>
        <taxon>Thermoleophilia</taxon>
        <taxon>environmental samples</taxon>
    </lineage>
</organism>
<evidence type="ECO:0000256" key="3">
    <source>
        <dbReference type="ARBA" id="ARBA00012438"/>
    </source>
</evidence>
<dbReference type="AlphaFoldDB" id="A0A6J4UR85"/>
<dbReference type="SUPFAM" id="SSF47384">
    <property type="entry name" value="Homodimeric domain of signal transducing histidine kinase"/>
    <property type="match status" value="1"/>
</dbReference>
<evidence type="ECO:0000259" key="12">
    <source>
        <dbReference type="PROSITE" id="PS50109"/>
    </source>
</evidence>
<evidence type="ECO:0000259" key="13">
    <source>
        <dbReference type="PROSITE" id="PS50885"/>
    </source>
</evidence>
<dbReference type="InterPro" id="IPR003660">
    <property type="entry name" value="HAMP_dom"/>
</dbReference>
<keyword evidence="7" id="KW-0812">Transmembrane</keyword>
<evidence type="ECO:0000256" key="11">
    <source>
        <dbReference type="ARBA" id="ARBA00022989"/>
    </source>
</evidence>
<dbReference type="EMBL" id="CADCWC010000465">
    <property type="protein sequence ID" value="CAA9554178.1"/>
    <property type="molecule type" value="Genomic_DNA"/>
</dbReference>
<comment type="catalytic activity">
    <reaction evidence="1">
        <text>ATP + protein L-histidine = ADP + protein N-phospho-L-histidine.</text>
        <dbReference type="EC" id="2.7.13.3"/>
    </reaction>
</comment>
<dbReference type="InterPro" id="IPR036890">
    <property type="entry name" value="HATPase_C_sf"/>
</dbReference>
<dbReference type="InterPro" id="IPR003594">
    <property type="entry name" value="HATPase_dom"/>
</dbReference>
<sequence>MSLRFRLALAIASVAALVTAGVGLVVFDRERSDRIDRARLSATIIVLAEARIENRSAFRPDLVIEGGDAPDDPRIPDELRERVADGRPATVLADVDGETFVIAGTLLSRETGERIYHFRSFESEEDALNGLRLTLVRVGIAATLLGGLMGVLVANLLARPIVRSAALARRLAAGDLDARLNLRGSDEVAELGRALDDMAAALGTKIRELDEAAAREQRFSADVAHELRTPITGIVAASSLLDDSPAATMVRQRARTMASLVEDLLEVMRLESVRPDDVRQDAFDLVRLVVDVVAQRAPDARLEAPAHVPVVSDPRRVERIVANLLDNAVRHGRPPIEVTVGEDGSVTVRDHGPGFGDFLERAGDRFAMADGARSGGTGLGLAITRGQATVLGGELDLRDDDGAVATLRLPVTQS</sequence>
<dbReference type="SUPFAM" id="SSF158472">
    <property type="entry name" value="HAMP domain-like"/>
    <property type="match status" value="1"/>
</dbReference>
<gene>
    <name evidence="14" type="ORF">AVDCRST_MAG79-2949</name>
</gene>
<evidence type="ECO:0000256" key="5">
    <source>
        <dbReference type="ARBA" id="ARBA00022553"/>
    </source>
</evidence>
<feature type="domain" description="HAMP" evidence="13">
    <location>
        <begin position="155"/>
        <end position="207"/>
    </location>
</feature>
<dbReference type="SMART" id="SM00388">
    <property type="entry name" value="HisKA"/>
    <property type="match status" value="1"/>
</dbReference>
<dbReference type="PANTHER" id="PTHR44936">
    <property type="entry name" value="SENSOR PROTEIN CREC"/>
    <property type="match status" value="1"/>
</dbReference>